<evidence type="ECO:0000256" key="1">
    <source>
        <dbReference type="SAM" id="MobiDB-lite"/>
    </source>
</evidence>
<keyword evidence="2" id="KW-0472">Membrane</keyword>
<feature type="region of interest" description="Disordered" evidence="1">
    <location>
        <begin position="538"/>
        <end position="571"/>
    </location>
</feature>
<dbReference type="Gene3D" id="3.60.21.10">
    <property type="match status" value="1"/>
</dbReference>
<protein>
    <submittedName>
        <fullName evidence="4">Metallophosphoesterase</fullName>
    </submittedName>
</protein>
<feature type="compositionally biased region" description="Pro residues" evidence="1">
    <location>
        <begin position="277"/>
        <end position="286"/>
    </location>
</feature>
<evidence type="ECO:0000256" key="2">
    <source>
        <dbReference type="SAM" id="Phobius"/>
    </source>
</evidence>
<keyword evidence="2" id="KW-1133">Transmembrane helix</keyword>
<evidence type="ECO:0000313" key="5">
    <source>
        <dbReference type="Proteomes" id="UP001165405"/>
    </source>
</evidence>
<feature type="region of interest" description="Disordered" evidence="1">
    <location>
        <begin position="253"/>
        <end position="286"/>
    </location>
</feature>
<organism evidence="4 5">
    <name type="scientific">Antribacter soli</name>
    <dbReference type="NCBI Taxonomy" id="2910976"/>
    <lineage>
        <taxon>Bacteria</taxon>
        <taxon>Bacillati</taxon>
        <taxon>Actinomycetota</taxon>
        <taxon>Actinomycetes</taxon>
        <taxon>Micrococcales</taxon>
        <taxon>Promicromonosporaceae</taxon>
        <taxon>Antribacter</taxon>
    </lineage>
</organism>
<feature type="transmembrane region" description="Helical" evidence="2">
    <location>
        <begin position="128"/>
        <end position="150"/>
    </location>
</feature>
<proteinExistence type="predicted"/>
<feature type="compositionally biased region" description="Pro residues" evidence="1">
    <location>
        <begin position="562"/>
        <end position="571"/>
    </location>
</feature>
<comment type="caution">
    <text evidence="4">The sequence shown here is derived from an EMBL/GenBank/DDBJ whole genome shotgun (WGS) entry which is preliminary data.</text>
</comment>
<dbReference type="RefSeq" id="WP_236089385.1">
    <property type="nucleotide sequence ID" value="NZ_JAKGSG010000033.1"/>
</dbReference>
<dbReference type="AlphaFoldDB" id="A0AA41QEC5"/>
<feature type="domain" description="Calcineurin-like phosphoesterase" evidence="3">
    <location>
        <begin position="294"/>
        <end position="473"/>
    </location>
</feature>
<reference evidence="4" key="1">
    <citation type="submission" date="2022-01" db="EMBL/GenBank/DDBJ databases">
        <title>Antribacter sp. nov., isolated from Guizhou of China.</title>
        <authorList>
            <person name="Chengliang C."/>
            <person name="Ya Z."/>
        </authorList>
    </citation>
    <scope>NUCLEOTIDE SEQUENCE</scope>
    <source>
        <strain evidence="4">KLBMP 9083</strain>
    </source>
</reference>
<dbReference type="PROSITE" id="PS51257">
    <property type="entry name" value="PROKAR_LIPOPROTEIN"/>
    <property type="match status" value="1"/>
</dbReference>
<dbReference type="Proteomes" id="UP001165405">
    <property type="component" value="Unassembled WGS sequence"/>
</dbReference>
<evidence type="ECO:0000259" key="3">
    <source>
        <dbReference type="Pfam" id="PF00149"/>
    </source>
</evidence>
<keyword evidence="2" id="KW-0812">Transmembrane</keyword>
<evidence type="ECO:0000313" key="4">
    <source>
        <dbReference type="EMBL" id="MCF4121586.1"/>
    </source>
</evidence>
<accession>A0AA41QEC5</accession>
<dbReference type="EMBL" id="JAKGSG010000033">
    <property type="protein sequence ID" value="MCF4121586.1"/>
    <property type="molecule type" value="Genomic_DNA"/>
</dbReference>
<dbReference type="SUPFAM" id="SSF56300">
    <property type="entry name" value="Metallo-dependent phosphatases"/>
    <property type="match status" value="1"/>
</dbReference>
<dbReference type="InterPro" id="IPR029052">
    <property type="entry name" value="Metallo-depent_PP-like"/>
</dbReference>
<dbReference type="GO" id="GO:0016787">
    <property type="term" value="F:hydrolase activity"/>
    <property type="evidence" value="ECO:0007669"/>
    <property type="project" value="InterPro"/>
</dbReference>
<dbReference type="Pfam" id="PF00149">
    <property type="entry name" value="Metallophos"/>
    <property type="match status" value="1"/>
</dbReference>
<gene>
    <name evidence="4" type="ORF">L1785_11390</name>
</gene>
<name>A0AA41QEC5_9MICO</name>
<keyword evidence="5" id="KW-1185">Reference proteome</keyword>
<sequence>MSRPRPVPPRWVRWALASVAVVLACVVFGLTTARAELSLGPHEALYEVTAEDAVVADLGPLGTLEVDSPLPLNLGVTVTVKEIPADLTAVTPAATLNALGGDLDSYLQFFSSPERTVGTVARALLLDAAVRSGVALVVVAGAFLGVRALLGRDRRTELNRVVVPRTWEITASVVLVALVWGSSTASGIAIPDQRGVPASAVFDGTSLQGARITGRLAGVIDTYGGQLVGLYRQNEAFYAGARESLVASWTEWEARAEPPSAPGPDASPTPDTSPAATLPPFPSPTPSPEADLVTLLVVSDLHCNTGMTPLIRELATRADVDAVVNAGDTTMNGTAVESVCVDSFASAVPGGVPMVVSDGNHDSLITSGQERAHGEIVLDGEVVEVAGVRILGDRDPLETRVGAGTTAARAETPAETAQRLADAACEAAGDPGFEGPGTAEERVDLLLVHTPPVGDAALDSGCVPFQISGHTHKRSGPEAVGYGVRYVNASTAGAATGQPTVGPLRGTAEMTLLRFDLASRRFVDWQLVTVTPSGAATVSDRQAVPDPVPYPGEVPPEAGEPAPEPAPTVSP</sequence>
<dbReference type="InterPro" id="IPR004843">
    <property type="entry name" value="Calcineurin-like_PHP"/>
</dbReference>
<dbReference type="CDD" id="cd00838">
    <property type="entry name" value="MPP_superfamily"/>
    <property type="match status" value="1"/>
</dbReference>